<feature type="domain" description="Moybdenum cofactor oxidoreductase dimerisation" evidence="3">
    <location>
        <begin position="43"/>
        <end position="76"/>
    </location>
</feature>
<evidence type="ECO:0000313" key="4">
    <source>
        <dbReference type="EMBL" id="RDW90094.1"/>
    </source>
</evidence>
<dbReference type="InterPro" id="IPR005066">
    <property type="entry name" value="MoCF_OxRdtse_dimer"/>
</dbReference>
<dbReference type="SUPFAM" id="SSF81296">
    <property type="entry name" value="E set domains"/>
    <property type="match status" value="1"/>
</dbReference>
<dbReference type="InterPro" id="IPR036374">
    <property type="entry name" value="OxRdtase_Mopterin-bd_sf"/>
</dbReference>
<dbReference type="GeneID" id="38112239"/>
<comment type="caution">
    <text evidence="4">The sequence shown here is derived from an EMBL/GenBank/DDBJ whole genome shotgun (WGS) entry which is preliminary data.</text>
</comment>
<feature type="compositionally biased region" description="Polar residues" evidence="1">
    <location>
        <begin position="182"/>
        <end position="194"/>
    </location>
</feature>
<dbReference type="Gene3D" id="3.10.120.10">
    <property type="entry name" value="Cytochrome b5-like heme/steroid binding domain"/>
    <property type="match status" value="1"/>
</dbReference>
<accession>A0A3D8SUZ8</accession>
<dbReference type="Pfam" id="PF03404">
    <property type="entry name" value="Mo-co_dimer"/>
    <property type="match status" value="1"/>
</dbReference>
<sequence length="206" mass="23367">MAILLPGWLGARSVKWLARIWITDYENDSYYHLYDNRQLPSLPSIMVRAIDELRTTQPPEPVWSITGRMNDCWYPVRPDINETSSDSEACLLFRHPVDAGNSTDGWMKESAEKKIKEIKRKAGAPGKWHPGGKGPIIEHAGAVHMDTTEEFERIHDDYAQSKLKECIIRKVTQKTMAHMAKNAQQKAQEKSNQGGAEDSVALDKHN</sequence>
<dbReference type="InterPro" id="IPR036400">
    <property type="entry name" value="Cyt_B5-like_heme/steroid_sf"/>
</dbReference>
<dbReference type="SUPFAM" id="SSF56524">
    <property type="entry name" value="Oxidoreductase molybdopterin-binding domain"/>
    <property type="match status" value="1"/>
</dbReference>
<dbReference type="EMBL" id="PVWQ01000002">
    <property type="protein sequence ID" value="RDW90094.1"/>
    <property type="molecule type" value="Genomic_DNA"/>
</dbReference>
<feature type="domain" description="Oxidoreductase molybdopterin-binding" evidence="2">
    <location>
        <begin position="4"/>
        <end position="31"/>
    </location>
</feature>
<keyword evidence="5" id="KW-1185">Reference proteome</keyword>
<evidence type="ECO:0000259" key="3">
    <source>
        <dbReference type="Pfam" id="PF03404"/>
    </source>
</evidence>
<dbReference type="RefSeq" id="XP_026607048.1">
    <property type="nucleotide sequence ID" value="XM_026743885.1"/>
</dbReference>
<proteinExistence type="predicted"/>
<reference evidence="4 5" key="1">
    <citation type="journal article" date="2018" name="IMA Fungus">
        <title>IMA Genome-F 9: Draft genome sequence of Annulohypoxylon stygium, Aspergillus mulundensis, Berkeleyomyces basicola (syn. Thielaviopsis basicola), Ceratocystis smalleyi, two Cercospora beticola strains, Coleophoma cylindrospora, Fusarium fracticaudum, Phialophora cf. hyalina, and Morchella septimelata.</title>
        <authorList>
            <person name="Wingfield B.D."/>
            <person name="Bills G.F."/>
            <person name="Dong Y."/>
            <person name="Huang W."/>
            <person name="Nel W.J."/>
            <person name="Swalarsk-Parry B.S."/>
            <person name="Vaghefi N."/>
            <person name="Wilken P.M."/>
            <person name="An Z."/>
            <person name="de Beer Z.W."/>
            <person name="De Vos L."/>
            <person name="Chen L."/>
            <person name="Duong T.A."/>
            <person name="Gao Y."/>
            <person name="Hammerbacher A."/>
            <person name="Kikkert J.R."/>
            <person name="Li Y."/>
            <person name="Li H."/>
            <person name="Li K."/>
            <person name="Li Q."/>
            <person name="Liu X."/>
            <person name="Ma X."/>
            <person name="Naidoo K."/>
            <person name="Pethybridge S.J."/>
            <person name="Sun J."/>
            <person name="Steenkamp E.T."/>
            <person name="van der Nest M.A."/>
            <person name="van Wyk S."/>
            <person name="Wingfield M.J."/>
            <person name="Xiong C."/>
            <person name="Yue Q."/>
            <person name="Zhang X."/>
        </authorList>
    </citation>
    <scope>NUCLEOTIDE SEQUENCE [LARGE SCALE GENOMIC DNA]</scope>
    <source>
        <strain evidence="4 5">DSM 5745</strain>
    </source>
</reference>
<feature type="region of interest" description="Disordered" evidence="1">
    <location>
        <begin position="177"/>
        <end position="206"/>
    </location>
</feature>
<evidence type="ECO:0000259" key="2">
    <source>
        <dbReference type="Pfam" id="PF00174"/>
    </source>
</evidence>
<dbReference type="InterPro" id="IPR014756">
    <property type="entry name" value="Ig_E-set"/>
</dbReference>
<evidence type="ECO:0000256" key="1">
    <source>
        <dbReference type="SAM" id="MobiDB-lite"/>
    </source>
</evidence>
<dbReference type="GO" id="GO:0006790">
    <property type="term" value="P:sulfur compound metabolic process"/>
    <property type="evidence" value="ECO:0007669"/>
    <property type="project" value="TreeGrafter"/>
</dbReference>
<dbReference type="AlphaFoldDB" id="A0A3D8SUZ8"/>
<gene>
    <name evidence="4" type="ORF">DSM5745_01869</name>
</gene>
<name>A0A3D8SUZ8_9EURO</name>
<evidence type="ECO:0000313" key="5">
    <source>
        <dbReference type="Proteomes" id="UP000256690"/>
    </source>
</evidence>
<dbReference type="InterPro" id="IPR000572">
    <property type="entry name" value="OxRdtase_Mopterin-bd_dom"/>
</dbReference>
<organism evidence="4 5">
    <name type="scientific">Aspergillus mulundensis</name>
    <dbReference type="NCBI Taxonomy" id="1810919"/>
    <lineage>
        <taxon>Eukaryota</taxon>
        <taxon>Fungi</taxon>
        <taxon>Dikarya</taxon>
        <taxon>Ascomycota</taxon>
        <taxon>Pezizomycotina</taxon>
        <taxon>Eurotiomycetes</taxon>
        <taxon>Eurotiomycetidae</taxon>
        <taxon>Eurotiales</taxon>
        <taxon>Aspergillaceae</taxon>
        <taxon>Aspergillus</taxon>
        <taxon>Aspergillus subgen. Nidulantes</taxon>
    </lineage>
</organism>
<dbReference type="GO" id="GO:0008482">
    <property type="term" value="F:sulfite oxidase activity"/>
    <property type="evidence" value="ECO:0007669"/>
    <property type="project" value="TreeGrafter"/>
</dbReference>
<dbReference type="Pfam" id="PF00174">
    <property type="entry name" value="Oxidored_molyb"/>
    <property type="match status" value="1"/>
</dbReference>
<dbReference type="SUPFAM" id="SSF55856">
    <property type="entry name" value="Cytochrome b5-like heme/steroid binding domain"/>
    <property type="match status" value="1"/>
</dbReference>
<dbReference type="PANTHER" id="PTHR19372:SF7">
    <property type="entry name" value="SULFITE OXIDASE, MITOCHONDRIAL"/>
    <property type="match status" value="1"/>
</dbReference>
<dbReference type="Gene3D" id="3.90.420.10">
    <property type="entry name" value="Oxidoreductase, molybdopterin-binding domain"/>
    <property type="match status" value="1"/>
</dbReference>
<dbReference type="GO" id="GO:0030151">
    <property type="term" value="F:molybdenum ion binding"/>
    <property type="evidence" value="ECO:0007669"/>
    <property type="project" value="InterPro"/>
</dbReference>
<dbReference type="OrthoDB" id="432685at2759"/>
<dbReference type="Proteomes" id="UP000256690">
    <property type="component" value="Unassembled WGS sequence"/>
</dbReference>
<dbReference type="STRING" id="1810919.A0A3D8SUZ8"/>
<dbReference type="PANTHER" id="PTHR19372">
    <property type="entry name" value="SULFITE REDUCTASE"/>
    <property type="match status" value="1"/>
</dbReference>
<dbReference type="GO" id="GO:0043546">
    <property type="term" value="F:molybdopterin cofactor binding"/>
    <property type="evidence" value="ECO:0007669"/>
    <property type="project" value="TreeGrafter"/>
</dbReference>
<protein>
    <submittedName>
        <fullName evidence="4">Uncharacterized protein</fullName>
    </submittedName>
</protein>
<dbReference type="GO" id="GO:0020037">
    <property type="term" value="F:heme binding"/>
    <property type="evidence" value="ECO:0007669"/>
    <property type="project" value="TreeGrafter"/>
</dbReference>